<dbReference type="AlphaFoldDB" id="A0A8D9GZX0"/>
<sequence>MPPLGNRSHPLNRVFFCSGNVSENVRLNERIFLIISQGINKKAWDASGEHWLFQSNEVMIITKDYLQIRHSSKYIYCIISVLCLNLKNSLCFYVYSGFTQIFCSIH</sequence>
<protein>
    <submittedName>
        <fullName evidence="1">Uncharacterized protein</fullName>
    </submittedName>
</protein>
<evidence type="ECO:0000313" key="1">
    <source>
        <dbReference type="EMBL" id="CAG7889159.1"/>
    </source>
</evidence>
<evidence type="ECO:0000313" key="2">
    <source>
        <dbReference type="Proteomes" id="UP000694005"/>
    </source>
</evidence>
<organism evidence="1 2">
    <name type="scientific">Brassica campestris</name>
    <name type="common">Field mustard</name>
    <dbReference type="NCBI Taxonomy" id="3711"/>
    <lineage>
        <taxon>Eukaryota</taxon>
        <taxon>Viridiplantae</taxon>
        <taxon>Streptophyta</taxon>
        <taxon>Embryophyta</taxon>
        <taxon>Tracheophyta</taxon>
        <taxon>Spermatophyta</taxon>
        <taxon>Magnoliopsida</taxon>
        <taxon>eudicotyledons</taxon>
        <taxon>Gunneridae</taxon>
        <taxon>Pentapetalae</taxon>
        <taxon>rosids</taxon>
        <taxon>malvids</taxon>
        <taxon>Brassicales</taxon>
        <taxon>Brassicaceae</taxon>
        <taxon>Brassiceae</taxon>
        <taxon>Brassica</taxon>
    </lineage>
</organism>
<dbReference type="EMBL" id="LS974617">
    <property type="protein sequence ID" value="CAG7889159.1"/>
    <property type="molecule type" value="Genomic_DNA"/>
</dbReference>
<accession>A0A8D9GZX0</accession>
<dbReference type="Proteomes" id="UP000694005">
    <property type="component" value="Chromosome A01"/>
</dbReference>
<proteinExistence type="predicted"/>
<dbReference type="Gramene" id="A01p32350.2_BraZ1">
    <property type="protein sequence ID" value="A01p32350.2_BraZ1.CDS"/>
    <property type="gene ID" value="A01g32350.2_BraZ1"/>
</dbReference>
<reference evidence="1 2" key="1">
    <citation type="submission" date="2021-07" db="EMBL/GenBank/DDBJ databases">
        <authorList>
            <consortium name="Genoscope - CEA"/>
            <person name="William W."/>
        </authorList>
    </citation>
    <scope>NUCLEOTIDE SEQUENCE [LARGE SCALE GENOMIC DNA]</scope>
</reference>
<name>A0A8D9GZX0_BRACM</name>
<gene>
    <name evidence="1" type="ORF">BRAPAZ1V2_A01P32350.2</name>
</gene>